<name>A0ABW8TPG3_9CLOT</name>
<sequence>MSDNDLRKQKKAEQLENERRVENLIDIVENKTRTDRHLEQHSDIGDPDRLDHAKEVQDAREEQIENLKNTIVYGDNSKNDTKDQINNLKDNYTFAEGYINHNGDHMSDKAYNNLKKKQENRKEQLDQLQ</sequence>
<dbReference type="EMBL" id="JBJHZY010000001">
    <property type="protein sequence ID" value="MFL0267606.1"/>
    <property type="molecule type" value="Genomic_DNA"/>
</dbReference>
<accession>A0ABW8TPG3</accession>
<evidence type="ECO:0000313" key="1">
    <source>
        <dbReference type="EMBL" id="MFL0267606.1"/>
    </source>
</evidence>
<gene>
    <name evidence="1" type="ORF">ACJDUH_05765</name>
</gene>
<dbReference type="Proteomes" id="UP001623661">
    <property type="component" value="Unassembled WGS sequence"/>
</dbReference>
<protein>
    <submittedName>
        <fullName evidence="1">Uncharacterized protein</fullName>
    </submittedName>
</protein>
<evidence type="ECO:0000313" key="2">
    <source>
        <dbReference type="Proteomes" id="UP001623661"/>
    </source>
</evidence>
<proteinExistence type="predicted"/>
<dbReference type="RefSeq" id="WP_406764206.1">
    <property type="nucleotide sequence ID" value="NZ_JBJHZY010000001.1"/>
</dbReference>
<organism evidence="1 2">
    <name type="scientific">Candidatus Clostridium radicumherbarum</name>
    <dbReference type="NCBI Taxonomy" id="3381662"/>
    <lineage>
        <taxon>Bacteria</taxon>
        <taxon>Bacillati</taxon>
        <taxon>Bacillota</taxon>
        <taxon>Clostridia</taxon>
        <taxon>Eubacteriales</taxon>
        <taxon>Clostridiaceae</taxon>
        <taxon>Clostridium</taxon>
    </lineage>
</organism>
<reference evidence="1 2" key="1">
    <citation type="submission" date="2024-11" db="EMBL/GenBank/DDBJ databases">
        <authorList>
            <person name="Heng Y.C."/>
            <person name="Lim A.C.H."/>
            <person name="Lee J.K.Y."/>
            <person name="Kittelmann S."/>
        </authorList>
    </citation>
    <scope>NUCLEOTIDE SEQUENCE [LARGE SCALE GENOMIC DNA]</scope>
    <source>
        <strain evidence="1 2">WILCCON 0202</strain>
    </source>
</reference>
<comment type="caution">
    <text evidence="1">The sequence shown here is derived from an EMBL/GenBank/DDBJ whole genome shotgun (WGS) entry which is preliminary data.</text>
</comment>
<keyword evidence="2" id="KW-1185">Reference proteome</keyword>